<dbReference type="EMBL" id="BARS01045321">
    <property type="protein sequence ID" value="GAG31396.1"/>
    <property type="molecule type" value="Genomic_DNA"/>
</dbReference>
<proteinExistence type="predicted"/>
<protein>
    <submittedName>
        <fullName evidence="1">Uncharacterized protein</fullName>
    </submittedName>
</protein>
<reference evidence="1" key="1">
    <citation type="journal article" date="2014" name="Front. Microbiol.">
        <title>High frequency of phylogenetically diverse reductive dehalogenase-homologous genes in deep subseafloor sedimentary metagenomes.</title>
        <authorList>
            <person name="Kawai M."/>
            <person name="Futagami T."/>
            <person name="Toyoda A."/>
            <person name="Takaki Y."/>
            <person name="Nishi S."/>
            <person name="Hori S."/>
            <person name="Arai W."/>
            <person name="Tsubouchi T."/>
            <person name="Morono Y."/>
            <person name="Uchiyama I."/>
            <person name="Ito T."/>
            <person name="Fujiyama A."/>
            <person name="Inagaki F."/>
            <person name="Takami H."/>
        </authorList>
    </citation>
    <scope>NUCLEOTIDE SEQUENCE</scope>
    <source>
        <strain evidence="1">Expedition CK06-06</strain>
    </source>
</reference>
<name>X0Y3E7_9ZZZZ</name>
<organism evidence="1">
    <name type="scientific">marine sediment metagenome</name>
    <dbReference type="NCBI Taxonomy" id="412755"/>
    <lineage>
        <taxon>unclassified sequences</taxon>
        <taxon>metagenomes</taxon>
        <taxon>ecological metagenomes</taxon>
    </lineage>
</organism>
<comment type="caution">
    <text evidence="1">The sequence shown here is derived from an EMBL/GenBank/DDBJ whole genome shotgun (WGS) entry which is preliminary data.</text>
</comment>
<sequence>GAQRTGAMQSMAEIRAQHDTFALSDNPHLLIPQTQLIINCHY</sequence>
<accession>X0Y3E7</accession>
<evidence type="ECO:0000313" key="1">
    <source>
        <dbReference type="EMBL" id="GAG31396.1"/>
    </source>
</evidence>
<dbReference type="AlphaFoldDB" id="X0Y3E7"/>
<feature type="non-terminal residue" evidence="1">
    <location>
        <position position="1"/>
    </location>
</feature>
<gene>
    <name evidence="1" type="ORF">S01H1_68346</name>
</gene>